<keyword evidence="2" id="KW-1185">Reference proteome</keyword>
<reference evidence="1 2" key="1">
    <citation type="journal article" date="2011" name="J. Bacteriol.">
        <title>Genome sequence of 'Pedosphaera parvula' Ellin514, an aerobic Verrucomicrobial isolate from pasture soil.</title>
        <authorList>
            <person name="Kant R."/>
            <person name="van Passel M.W."/>
            <person name="Sangwan P."/>
            <person name="Palva A."/>
            <person name="Lucas S."/>
            <person name="Copeland A."/>
            <person name="Lapidus A."/>
            <person name="Glavina Del Rio T."/>
            <person name="Dalin E."/>
            <person name="Tice H."/>
            <person name="Bruce D."/>
            <person name="Goodwin L."/>
            <person name="Pitluck S."/>
            <person name="Chertkov O."/>
            <person name="Larimer F.W."/>
            <person name="Land M.L."/>
            <person name="Hauser L."/>
            <person name="Brettin T.S."/>
            <person name="Detter J.C."/>
            <person name="Han S."/>
            <person name="de Vos W.M."/>
            <person name="Janssen P.H."/>
            <person name="Smidt H."/>
        </authorList>
    </citation>
    <scope>NUCLEOTIDE SEQUENCE [LARGE SCALE GENOMIC DNA]</scope>
    <source>
        <strain evidence="1 2">Ellin514</strain>
    </source>
</reference>
<dbReference type="OrthoDB" id="9809825at2"/>
<comment type="caution">
    <text evidence="1">The sequence shown here is derived from an EMBL/GenBank/DDBJ whole genome shotgun (WGS) entry which is preliminary data.</text>
</comment>
<dbReference type="Pfam" id="PF14117">
    <property type="entry name" value="DUF4287"/>
    <property type="match status" value="1"/>
</dbReference>
<evidence type="ECO:0008006" key="3">
    <source>
        <dbReference type="Google" id="ProtNLM"/>
    </source>
</evidence>
<dbReference type="RefSeq" id="WP_007418240.1">
    <property type="nucleotide sequence ID" value="NZ_ABOX02000059.1"/>
</dbReference>
<dbReference type="STRING" id="320771.Cflav_PD0763"/>
<dbReference type="InterPro" id="IPR025629">
    <property type="entry name" value="DUF4287"/>
</dbReference>
<accession>B9XR05</accession>
<dbReference type="EMBL" id="ABOX02000059">
    <property type="protein sequence ID" value="EEF57701.1"/>
    <property type="molecule type" value="Genomic_DNA"/>
</dbReference>
<dbReference type="AlphaFoldDB" id="B9XR05"/>
<organism evidence="1 2">
    <name type="scientific">Pedosphaera parvula (strain Ellin514)</name>
    <dbReference type="NCBI Taxonomy" id="320771"/>
    <lineage>
        <taxon>Bacteria</taxon>
        <taxon>Pseudomonadati</taxon>
        <taxon>Verrucomicrobiota</taxon>
        <taxon>Pedosphaerae</taxon>
        <taxon>Pedosphaerales</taxon>
        <taxon>Pedosphaeraceae</taxon>
        <taxon>Pedosphaera</taxon>
    </lineage>
</organism>
<gene>
    <name evidence="1" type="ORF">Cflav_PD0763</name>
</gene>
<evidence type="ECO:0000313" key="1">
    <source>
        <dbReference type="EMBL" id="EEF57701.1"/>
    </source>
</evidence>
<dbReference type="Proteomes" id="UP000003688">
    <property type="component" value="Unassembled WGS sequence"/>
</dbReference>
<proteinExistence type="predicted"/>
<protein>
    <recommendedName>
        <fullName evidence="3">DUF4287 domain-containing protein</fullName>
    </recommendedName>
</protein>
<evidence type="ECO:0000313" key="2">
    <source>
        <dbReference type="Proteomes" id="UP000003688"/>
    </source>
</evidence>
<name>B9XR05_PEDPL</name>
<sequence>MSFQAYLTNIQAKTGKSPADFRALAEKKGFTHNGQLAVGVKAGAIVKWLKDDFQLGHGHAMAIFALLKGVK</sequence>